<comment type="caution">
    <text evidence="8">The sequence shown here is derived from an EMBL/GenBank/DDBJ whole genome shotgun (WGS) entry which is preliminary data.</text>
</comment>
<keyword evidence="9" id="KW-1185">Reference proteome</keyword>
<feature type="transmembrane region" description="Helical" evidence="6">
    <location>
        <begin position="307"/>
        <end position="332"/>
    </location>
</feature>
<evidence type="ECO:0000313" key="8">
    <source>
        <dbReference type="EMBL" id="CAD5232194.1"/>
    </source>
</evidence>
<feature type="region of interest" description="Disordered" evidence="5">
    <location>
        <begin position="1"/>
        <end position="111"/>
    </location>
</feature>
<dbReference type="PANTHER" id="PTHR43184:SF2">
    <property type="entry name" value="MAJOR FACILITATOR SUPERFAMILY (MFS) PROFILE DOMAIN-CONTAINING PROTEIN"/>
    <property type="match status" value="1"/>
</dbReference>
<dbReference type="InterPro" id="IPR036259">
    <property type="entry name" value="MFS_trans_sf"/>
</dbReference>
<dbReference type="GO" id="GO:0005789">
    <property type="term" value="C:endoplasmic reticulum membrane"/>
    <property type="evidence" value="ECO:0007669"/>
    <property type="project" value="TreeGrafter"/>
</dbReference>
<dbReference type="InterPro" id="IPR006973">
    <property type="entry name" value="Cwf_Cwc_15"/>
</dbReference>
<dbReference type="Pfam" id="PF04889">
    <property type="entry name" value="Cwf_Cwc_15"/>
    <property type="match status" value="2"/>
</dbReference>
<evidence type="ECO:0000256" key="5">
    <source>
        <dbReference type="SAM" id="MobiDB-lite"/>
    </source>
</evidence>
<feature type="compositionally biased region" description="Polar residues" evidence="5">
    <location>
        <begin position="25"/>
        <end position="34"/>
    </location>
</feature>
<feature type="compositionally biased region" description="Acidic residues" evidence="5">
    <location>
        <begin position="96"/>
        <end position="111"/>
    </location>
</feature>
<dbReference type="GO" id="GO:0022857">
    <property type="term" value="F:transmembrane transporter activity"/>
    <property type="evidence" value="ECO:0007669"/>
    <property type="project" value="InterPro"/>
</dbReference>
<feature type="transmembrane region" description="Helical" evidence="6">
    <location>
        <begin position="338"/>
        <end position="358"/>
    </location>
</feature>
<feature type="compositionally biased region" description="Basic and acidic residues" evidence="5">
    <location>
        <begin position="82"/>
        <end position="95"/>
    </location>
</feature>
<sequence length="608" mass="66911">MTTAHRPTFDPARGGTGRNEGDLSKLSTQYSSKDMPSHKKLKYREPQIIDEHRSKDLRRVLEEKESKGKGGSSSSSVPQKKLRLEASSDSNVDKDDPLDDDDDSDEDSDDDEALMAELEAIKKERAAEKVAKEARDAAEQERVRRENLLKGNPLLQADSAADFKVKRRWDDDVVFKNCAKDGKNLSGVKKSVQNEWLANDTHEPFFDDETRAKTFLGTLDALFMLCYSGGLVLWGGIGDRWNPLYITVLGMVGSGVFLTLFGALPAYTHWFSVIYYIIIYALFGLVQGAGWPNAVTIMANWFKTNRGFVMGLWAACQPVGNIMGALIVSLVLPWGYEMTFVVNSILIVAFGIVLLFTVKPKPPVELEESSAQLDVPAEEVSHEPISMWHALGLPNVLPYCLCNACLKFVNYAFFFWLPLYLSSAFHWDESVANQLAAWYDFGGIVGSVLGGIISDRLGHRSPVITTMLIASIGLLFGYSDAGPNKLVNILLMTLLGVTISGPYNLIVGTIAVDLGSQPALAGNPKAMSTVTGLVDACGSLGSAVGQLFVPLVQDGLGWAYVFYLFILMNALSVLCLIRRCVLDVYELFQTRHRHRSVLVDEVSAPRTA</sequence>
<evidence type="ECO:0000259" key="7">
    <source>
        <dbReference type="PROSITE" id="PS50850"/>
    </source>
</evidence>
<evidence type="ECO:0000313" key="9">
    <source>
        <dbReference type="Proteomes" id="UP000659654"/>
    </source>
</evidence>
<dbReference type="PANTHER" id="PTHR43184">
    <property type="entry name" value="MAJOR FACILITATOR SUPERFAMILY TRANSPORTER 16, ISOFORM B"/>
    <property type="match status" value="1"/>
</dbReference>
<dbReference type="InterPro" id="IPR011701">
    <property type="entry name" value="MFS"/>
</dbReference>
<dbReference type="SUPFAM" id="SSF103473">
    <property type="entry name" value="MFS general substrate transporter"/>
    <property type="match status" value="1"/>
</dbReference>
<dbReference type="AlphaFoldDB" id="A0A7I8XFL6"/>
<dbReference type="InterPro" id="IPR020846">
    <property type="entry name" value="MFS_dom"/>
</dbReference>
<dbReference type="Proteomes" id="UP000582659">
    <property type="component" value="Unassembled WGS sequence"/>
</dbReference>
<dbReference type="OrthoDB" id="3639251at2759"/>
<dbReference type="Gene3D" id="1.20.1250.20">
    <property type="entry name" value="MFS general substrate transporter like domains"/>
    <property type="match status" value="2"/>
</dbReference>
<evidence type="ECO:0000256" key="2">
    <source>
        <dbReference type="ARBA" id="ARBA00022692"/>
    </source>
</evidence>
<feature type="domain" description="Major facilitator superfamily (MFS) profile" evidence="7">
    <location>
        <begin position="175"/>
        <end position="581"/>
    </location>
</feature>
<evidence type="ECO:0000256" key="1">
    <source>
        <dbReference type="ARBA" id="ARBA00004141"/>
    </source>
</evidence>
<gene>
    <name evidence="8" type="ORF">BXYJ_LOCUS12285</name>
</gene>
<feature type="transmembrane region" description="Helical" evidence="6">
    <location>
        <begin position="490"/>
        <end position="512"/>
    </location>
</feature>
<dbReference type="Proteomes" id="UP000659654">
    <property type="component" value="Unassembled WGS sequence"/>
</dbReference>
<dbReference type="Pfam" id="PF07690">
    <property type="entry name" value="MFS_1"/>
    <property type="match status" value="1"/>
</dbReference>
<feature type="transmembrane region" description="Helical" evidence="6">
    <location>
        <begin position="461"/>
        <end position="478"/>
    </location>
</feature>
<dbReference type="EMBL" id="CAJFDI010000005">
    <property type="protein sequence ID" value="CAD5232194.1"/>
    <property type="molecule type" value="Genomic_DNA"/>
</dbReference>
<keyword evidence="3 6" id="KW-1133">Transmembrane helix</keyword>
<evidence type="ECO:0000256" key="3">
    <source>
        <dbReference type="ARBA" id="ARBA00022989"/>
    </source>
</evidence>
<protein>
    <submittedName>
        <fullName evidence="8">(pine wood nematode) hypothetical protein</fullName>
    </submittedName>
</protein>
<accession>A0A7I8XFL6</accession>
<evidence type="ECO:0000256" key="6">
    <source>
        <dbReference type="SAM" id="Phobius"/>
    </source>
</evidence>
<feature type="transmembrane region" description="Helical" evidence="6">
    <location>
        <begin position="436"/>
        <end position="454"/>
    </location>
</feature>
<feature type="transmembrane region" description="Helical" evidence="6">
    <location>
        <begin position="215"/>
        <end position="237"/>
    </location>
</feature>
<comment type="subcellular location">
    <subcellularLocation>
        <location evidence="1">Membrane</location>
        <topology evidence="1">Multi-pass membrane protein</topology>
    </subcellularLocation>
</comment>
<reference evidence="8" key="1">
    <citation type="submission" date="2020-09" db="EMBL/GenBank/DDBJ databases">
        <authorList>
            <person name="Kikuchi T."/>
        </authorList>
    </citation>
    <scope>NUCLEOTIDE SEQUENCE</scope>
    <source>
        <strain evidence="8">Ka4C1</strain>
    </source>
</reference>
<keyword evidence="2 6" id="KW-0812">Transmembrane</keyword>
<feature type="transmembrane region" description="Helical" evidence="6">
    <location>
        <begin position="396"/>
        <end position="416"/>
    </location>
</feature>
<dbReference type="GO" id="GO:0005681">
    <property type="term" value="C:spliceosomal complex"/>
    <property type="evidence" value="ECO:0007669"/>
    <property type="project" value="InterPro"/>
</dbReference>
<feature type="compositionally biased region" description="Basic and acidic residues" evidence="5">
    <location>
        <begin position="43"/>
        <end position="68"/>
    </location>
</feature>
<feature type="transmembrane region" description="Helical" evidence="6">
    <location>
        <begin position="558"/>
        <end position="577"/>
    </location>
</feature>
<dbReference type="GO" id="GO:0000398">
    <property type="term" value="P:mRNA splicing, via spliceosome"/>
    <property type="evidence" value="ECO:0007669"/>
    <property type="project" value="InterPro"/>
</dbReference>
<keyword evidence="4 6" id="KW-0472">Membrane</keyword>
<feature type="transmembrane region" description="Helical" evidence="6">
    <location>
        <begin position="244"/>
        <end position="267"/>
    </location>
</feature>
<name>A0A7I8XFL6_BURXY</name>
<feature type="transmembrane region" description="Helical" evidence="6">
    <location>
        <begin position="273"/>
        <end position="295"/>
    </location>
</feature>
<dbReference type="EMBL" id="CAJFCV020000005">
    <property type="protein sequence ID" value="CAG9124254.1"/>
    <property type="molecule type" value="Genomic_DNA"/>
</dbReference>
<proteinExistence type="predicted"/>
<evidence type="ECO:0000256" key="4">
    <source>
        <dbReference type="ARBA" id="ARBA00023136"/>
    </source>
</evidence>
<dbReference type="PROSITE" id="PS50850">
    <property type="entry name" value="MFS"/>
    <property type="match status" value="1"/>
</dbReference>
<organism evidence="8 9">
    <name type="scientific">Bursaphelenchus xylophilus</name>
    <name type="common">Pinewood nematode worm</name>
    <name type="synonym">Aphelenchoides xylophilus</name>
    <dbReference type="NCBI Taxonomy" id="6326"/>
    <lineage>
        <taxon>Eukaryota</taxon>
        <taxon>Metazoa</taxon>
        <taxon>Ecdysozoa</taxon>
        <taxon>Nematoda</taxon>
        <taxon>Chromadorea</taxon>
        <taxon>Rhabditida</taxon>
        <taxon>Tylenchina</taxon>
        <taxon>Tylenchomorpha</taxon>
        <taxon>Aphelenchoidea</taxon>
        <taxon>Aphelenchoididae</taxon>
        <taxon>Bursaphelenchus</taxon>
    </lineage>
</organism>